<dbReference type="Pfam" id="PF07919">
    <property type="entry name" value="Gryzun"/>
    <property type="match status" value="1"/>
</dbReference>
<accession>A0A9P8VLU2</accession>
<dbReference type="PANTHER" id="PTHR14374:SF0">
    <property type="entry name" value="TRAFFICKING PROTEIN PARTICLE COMPLEX SUBUNIT 11"/>
    <property type="match status" value="1"/>
</dbReference>
<reference evidence="4" key="1">
    <citation type="journal article" date="2021" name="Nat. Commun.">
        <title>Genetic determinants of endophytism in the Arabidopsis root mycobiome.</title>
        <authorList>
            <person name="Mesny F."/>
            <person name="Miyauchi S."/>
            <person name="Thiergart T."/>
            <person name="Pickel B."/>
            <person name="Atanasova L."/>
            <person name="Karlsson M."/>
            <person name="Huettel B."/>
            <person name="Barry K.W."/>
            <person name="Haridas S."/>
            <person name="Chen C."/>
            <person name="Bauer D."/>
            <person name="Andreopoulos W."/>
            <person name="Pangilinan J."/>
            <person name="LaButti K."/>
            <person name="Riley R."/>
            <person name="Lipzen A."/>
            <person name="Clum A."/>
            <person name="Drula E."/>
            <person name="Henrissat B."/>
            <person name="Kohler A."/>
            <person name="Grigoriev I.V."/>
            <person name="Martin F.M."/>
            <person name="Hacquard S."/>
        </authorList>
    </citation>
    <scope>NUCLEOTIDE SEQUENCE</scope>
    <source>
        <strain evidence="4">MPI-SDFR-AT-0117</strain>
    </source>
</reference>
<organism evidence="4 5">
    <name type="scientific">Plectosphaerella plurivora</name>
    <dbReference type="NCBI Taxonomy" id="936078"/>
    <lineage>
        <taxon>Eukaryota</taxon>
        <taxon>Fungi</taxon>
        <taxon>Dikarya</taxon>
        <taxon>Ascomycota</taxon>
        <taxon>Pezizomycotina</taxon>
        <taxon>Sordariomycetes</taxon>
        <taxon>Hypocreomycetidae</taxon>
        <taxon>Glomerellales</taxon>
        <taxon>Plectosphaerellaceae</taxon>
        <taxon>Plectosphaerella</taxon>
    </lineage>
</organism>
<feature type="region of interest" description="Disordered" evidence="1">
    <location>
        <begin position="721"/>
        <end position="744"/>
    </location>
</feature>
<sequence>MDGYPAGSLDLNLPYIAVAGLTAEPTAELPIDRSLLKQVIELRSEAPSLTSEDAARWKGLLEAIDARDQPWSPQDDDKPYKFRVSFVGRTLALPPRRALLPEDIETPEFPPVLHSPFSPLSPVSHLYPDGLVDAQWIQKHQVLVPSIYLCFYALTSDSNMATLHDNQLKTDINKMRQELGNSGYRTRLVVMVISDGSATAPSLSEGLQERLDNIRRGLGLDPKSFFYVPKQETNAELEQTADSILQSVYAQATEYYRDLGRHARKKRSRGVVPQPTVPPTTGTSQTLSVQDWNVRYDFKSAVFAEFRHEMDTALRSYDQAYDGILSEDVMDMLPSWSPRWNEARLLTDIIAIRAIRCSLWNGQTTLAVRRWRNHRERISDFVDRRGRGTNNYGWQAWEARWATVMANLIEKANLPAFAPSTMAIFVPPEKPIQGERLQPWELLHHPGYWYRNAARHHMLRRDLAHSIPDQYRRAPEPSAASAGGNKAYIYDTYLCPEPHEEFPLDGDGTNHTKLIVGCLEAARSEYEARKQSRLAGELALDSAKEMVRAESWNDVVTLLRPLWTDASAKAEGWVDVESELTWLLRAAAANAGMGDLVVSVDWGLLHNRLSRRPKWHYDLQKSLDGITVESRPKVALLDENTSSFVSAAFVFRSEQGKAGETCQGQLAITSAAFPDTPPVVLKGLRLHFEGSLKTISLEHADEVSDTLIEKGTVGLRAVPLTETFETSSDPESDDSEPRSVLQGQSHLALRPGHTVVYELAIPLREPGQALASSVDLLFETEAYSLTYTITFREANEADIWYGPSLSKRRIPRLSSHAIEVLPKPPKIEVSHVEALSQYYTDEPIELALDIRNGEDADAVAKLELHVFGEKVPGLLALIDGGQEHTADAAPEEARLTNLSLSTLEKSQSTRVKLRLDPSPNPGTFEITARIAYHLVSDPATPIMQVMSFQVTIVNPFEANYDIVPRLHPDPWPSLFDVEGTSDLANREELAAHPRGIAQSWCLVCHYASFALEDLEIVDLEAKALLCQPGARCISASRPEFPPPGLTVTPKSMHEAKFDLVVQKLSLDDRGPASLDMAVVLKWKRPGADAASPANTTTLPVPRAIVLGTEPRVLASVSNVNSATGLLDLDVTIENGSSHFLTFGLSMEPSEEFAFSGAKQTTLHVLPVSRRTVTYRLLPFHRGLYVRPNLVVRDKYFQKVLRIIPTDGMKIDKEGLLVWVPPAP</sequence>
<dbReference type="PANTHER" id="PTHR14374">
    <property type="entry name" value="FOIE GRAS"/>
    <property type="match status" value="1"/>
</dbReference>
<evidence type="ECO:0000259" key="2">
    <source>
        <dbReference type="Pfam" id="PF07919"/>
    </source>
</evidence>
<evidence type="ECO:0000313" key="4">
    <source>
        <dbReference type="EMBL" id="KAH6696808.1"/>
    </source>
</evidence>
<dbReference type="Proteomes" id="UP000770015">
    <property type="component" value="Unassembled WGS sequence"/>
</dbReference>
<protein>
    <submittedName>
        <fullName evidence="4">Gryzun, putative trafficking through golgi-domain-containing protein</fullName>
    </submittedName>
</protein>
<gene>
    <name evidence="4" type="ORF">F5X68DRAFT_207</name>
</gene>
<name>A0A9P8VLU2_9PEZI</name>
<evidence type="ECO:0000313" key="5">
    <source>
        <dbReference type="Proteomes" id="UP000770015"/>
    </source>
</evidence>
<evidence type="ECO:0000256" key="1">
    <source>
        <dbReference type="SAM" id="MobiDB-lite"/>
    </source>
</evidence>
<feature type="domain" description="Trafficking protein particle complex subunit 11" evidence="3">
    <location>
        <begin position="339"/>
        <end position="606"/>
    </location>
</feature>
<feature type="compositionally biased region" description="Low complexity" evidence="1">
    <location>
        <begin position="270"/>
        <end position="285"/>
    </location>
</feature>
<dbReference type="AlphaFoldDB" id="A0A9P8VLU2"/>
<dbReference type="InterPro" id="IPR012880">
    <property type="entry name" value="Gryzun"/>
</dbReference>
<comment type="caution">
    <text evidence="4">The sequence shown here is derived from an EMBL/GenBank/DDBJ whole genome shotgun (WGS) entry which is preliminary data.</text>
</comment>
<dbReference type="EMBL" id="JAGSXJ010000001">
    <property type="protein sequence ID" value="KAH6696808.1"/>
    <property type="molecule type" value="Genomic_DNA"/>
</dbReference>
<proteinExistence type="predicted"/>
<feature type="domain" description="Gryzun putative trafficking through Golgi" evidence="2">
    <location>
        <begin position="634"/>
        <end position="1220"/>
    </location>
</feature>
<dbReference type="OrthoDB" id="6278596at2759"/>
<evidence type="ECO:0000259" key="3">
    <source>
        <dbReference type="Pfam" id="PF11817"/>
    </source>
</evidence>
<feature type="region of interest" description="Disordered" evidence="1">
    <location>
        <begin position="262"/>
        <end position="285"/>
    </location>
</feature>
<dbReference type="Pfam" id="PF11817">
    <property type="entry name" value="Foie-gras_1"/>
    <property type="match status" value="1"/>
</dbReference>
<keyword evidence="5" id="KW-1185">Reference proteome</keyword>
<dbReference type="InterPro" id="IPR021773">
    <property type="entry name" value="TPC11"/>
</dbReference>